<protein>
    <recommendedName>
        <fullName evidence="3">Asp/Glu/hydantoin racemase</fullName>
    </recommendedName>
</protein>
<proteinExistence type="predicted"/>
<dbReference type="AlphaFoldDB" id="D9QPM1"/>
<dbReference type="KEGG" id="aar:Acear_0931"/>
<dbReference type="OrthoDB" id="1676875at2"/>
<evidence type="ECO:0000313" key="2">
    <source>
        <dbReference type="Proteomes" id="UP000001661"/>
    </source>
</evidence>
<keyword evidence="2" id="KW-1185">Reference proteome</keyword>
<dbReference type="eggNOG" id="COG1794">
    <property type="taxonomic scope" value="Bacteria"/>
</dbReference>
<dbReference type="HOGENOM" id="CLU_093553_0_0_9"/>
<dbReference type="NCBIfam" id="NF005679">
    <property type="entry name" value="PRK07475.1"/>
    <property type="match status" value="1"/>
</dbReference>
<dbReference type="STRING" id="574087.Acear_0931"/>
<sequence>MTCNHYGYLGEESDKENEFSIEKGQVIAGYTIGILLLDVWYPLMPGNVVNASTYDFPVRHKLVKGATQERMHTGDPTLLDDLVEAGRELEKEGVRAIIGACGYFGHFQPQLADELEVPVYLSSLVQIPLIEQGLKSNQKIGILCADEENLTSELMEKCGARDPDICVVKGLGDKPEFSALPNSDRGEFDNGKVRDEVVTGAKNLVEEHEDVGAILLECSDMPPYAADVQRAVNLPVYDFITMINWVHNSVAQKPYYGFL</sequence>
<gene>
    <name evidence="1" type="ordered locus">Acear_0931</name>
</gene>
<reference evidence="1 2" key="1">
    <citation type="journal article" date="2010" name="Stand. Genomic Sci.">
        <title>Complete genome sequence of Acetohalobium arabaticum type strain (Z-7288).</title>
        <authorList>
            <person name="Sikorski J."/>
            <person name="Lapidus A."/>
            <person name="Chertkov O."/>
            <person name="Lucas S."/>
            <person name="Copeland A."/>
            <person name="Glavina Del Rio T."/>
            <person name="Nolan M."/>
            <person name="Tice H."/>
            <person name="Cheng J.F."/>
            <person name="Han C."/>
            <person name="Brambilla E."/>
            <person name="Pitluck S."/>
            <person name="Liolios K."/>
            <person name="Ivanova N."/>
            <person name="Mavromatis K."/>
            <person name="Mikhailova N."/>
            <person name="Pati A."/>
            <person name="Bruce D."/>
            <person name="Detter C."/>
            <person name="Tapia R."/>
            <person name="Goodwin L."/>
            <person name="Chen A."/>
            <person name="Palaniappan K."/>
            <person name="Land M."/>
            <person name="Hauser L."/>
            <person name="Chang Y.J."/>
            <person name="Jeffries C.D."/>
            <person name="Rohde M."/>
            <person name="Goker M."/>
            <person name="Spring S."/>
            <person name="Woyke T."/>
            <person name="Bristow J."/>
            <person name="Eisen J.A."/>
            <person name="Markowitz V."/>
            <person name="Hugenholtz P."/>
            <person name="Kyrpides N.C."/>
            <person name="Klenk H.P."/>
        </authorList>
    </citation>
    <scope>NUCLEOTIDE SEQUENCE [LARGE SCALE GENOMIC DNA]</scope>
    <source>
        <strain evidence="2">ATCC 49924 / DSM 5501 / Z-7288</strain>
    </source>
</reference>
<evidence type="ECO:0008006" key="3">
    <source>
        <dbReference type="Google" id="ProtNLM"/>
    </source>
</evidence>
<dbReference type="RefSeq" id="WP_013277908.1">
    <property type="nucleotide sequence ID" value="NC_014378.1"/>
</dbReference>
<accession>D9QPM1</accession>
<dbReference type="Proteomes" id="UP000001661">
    <property type="component" value="Chromosome"/>
</dbReference>
<evidence type="ECO:0000313" key="1">
    <source>
        <dbReference type="EMBL" id="ADL12462.1"/>
    </source>
</evidence>
<organism evidence="1 2">
    <name type="scientific">Acetohalobium arabaticum (strain ATCC 49924 / DSM 5501 / Z-7288)</name>
    <dbReference type="NCBI Taxonomy" id="574087"/>
    <lineage>
        <taxon>Bacteria</taxon>
        <taxon>Bacillati</taxon>
        <taxon>Bacillota</taxon>
        <taxon>Clostridia</taxon>
        <taxon>Halanaerobiales</taxon>
        <taxon>Halobacteroidaceae</taxon>
        <taxon>Acetohalobium</taxon>
    </lineage>
</organism>
<name>D9QPM1_ACEAZ</name>
<dbReference type="EMBL" id="CP002105">
    <property type="protein sequence ID" value="ADL12462.1"/>
    <property type="molecule type" value="Genomic_DNA"/>
</dbReference>